<comment type="caution">
    <text evidence="1">The sequence shown here is derived from an EMBL/GenBank/DDBJ whole genome shotgun (WGS) entry which is preliminary data.</text>
</comment>
<protein>
    <submittedName>
        <fullName evidence="1">Uncharacterized protein</fullName>
    </submittedName>
</protein>
<sequence>MGAIQNYLQKRKRYGVVADSTYTHISEWLSWYQGTVKKFHTYWIYDGIQTKKQNRYKLGMAKKVCEDWANLLMNEKVSIKAGNFDSRLQEILEANNFRTRANQ</sequence>
<reference evidence="1" key="2">
    <citation type="journal article" date="2021" name="PeerJ">
        <title>Extensive microbial diversity within the chicken gut microbiome revealed by metagenomics and culture.</title>
        <authorList>
            <person name="Gilroy R."/>
            <person name="Ravi A."/>
            <person name="Getino M."/>
            <person name="Pursley I."/>
            <person name="Horton D.L."/>
            <person name="Alikhan N.F."/>
            <person name="Baker D."/>
            <person name="Gharbi K."/>
            <person name="Hall N."/>
            <person name="Watson M."/>
            <person name="Adriaenssens E.M."/>
            <person name="Foster-Nyarko E."/>
            <person name="Jarju S."/>
            <person name="Secka A."/>
            <person name="Antonio M."/>
            <person name="Oren A."/>
            <person name="Chaudhuri R.R."/>
            <person name="La Ragione R."/>
            <person name="Hildebrand F."/>
            <person name="Pallen M.J."/>
        </authorList>
    </citation>
    <scope>NUCLEOTIDE SEQUENCE</scope>
    <source>
        <strain evidence="1">ChiBcec2-4451</strain>
    </source>
</reference>
<dbReference type="Proteomes" id="UP000886723">
    <property type="component" value="Unassembled WGS sequence"/>
</dbReference>
<organism evidence="1 2">
    <name type="scientific">Candidatus Pullilachnospira stercoravium</name>
    <dbReference type="NCBI Taxonomy" id="2840913"/>
    <lineage>
        <taxon>Bacteria</taxon>
        <taxon>Bacillati</taxon>
        <taxon>Bacillota</taxon>
        <taxon>Clostridia</taxon>
        <taxon>Lachnospirales</taxon>
        <taxon>Lachnospiraceae</taxon>
        <taxon>Lachnospiraceae incertae sedis</taxon>
        <taxon>Candidatus Pullilachnospira</taxon>
    </lineage>
</organism>
<dbReference type="AlphaFoldDB" id="A0A9D1NVJ0"/>
<dbReference type="EMBL" id="DVON01000170">
    <property type="protein sequence ID" value="HIV13023.1"/>
    <property type="molecule type" value="Genomic_DNA"/>
</dbReference>
<proteinExistence type="predicted"/>
<accession>A0A9D1NVJ0</accession>
<feature type="non-terminal residue" evidence="1">
    <location>
        <position position="103"/>
    </location>
</feature>
<name>A0A9D1NVJ0_9FIRM</name>
<reference evidence="1" key="1">
    <citation type="submission" date="2020-10" db="EMBL/GenBank/DDBJ databases">
        <authorList>
            <person name="Gilroy R."/>
        </authorList>
    </citation>
    <scope>NUCLEOTIDE SEQUENCE</scope>
    <source>
        <strain evidence="1">ChiBcec2-4451</strain>
    </source>
</reference>
<evidence type="ECO:0000313" key="1">
    <source>
        <dbReference type="EMBL" id="HIV13023.1"/>
    </source>
</evidence>
<gene>
    <name evidence="1" type="ORF">IAA63_07785</name>
</gene>
<evidence type="ECO:0000313" key="2">
    <source>
        <dbReference type="Proteomes" id="UP000886723"/>
    </source>
</evidence>